<dbReference type="WBParaSite" id="MCU_009387-RA">
    <property type="protein sequence ID" value="MCU_009387-RA"/>
    <property type="gene ID" value="MCU_009387"/>
</dbReference>
<accession>A0A5K3FLH3</accession>
<dbReference type="AlphaFoldDB" id="A0A5K3FLH3"/>
<sequence length="110" mass="11573">MVPGVHKCAPAVLNANACAGTTRTLYCCAHAHTRSCHNTCSGGAWGLRSNLSPWPISSCPCSGPLDGRYGLPVGPHRRTHSLAPLMYDRDVLGTARVPESCGNCSQIGLK</sequence>
<organism evidence="1">
    <name type="scientific">Mesocestoides corti</name>
    <name type="common">Flatworm</name>
    <dbReference type="NCBI Taxonomy" id="53468"/>
    <lineage>
        <taxon>Eukaryota</taxon>
        <taxon>Metazoa</taxon>
        <taxon>Spiralia</taxon>
        <taxon>Lophotrochozoa</taxon>
        <taxon>Platyhelminthes</taxon>
        <taxon>Cestoda</taxon>
        <taxon>Eucestoda</taxon>
        <taxon>Cyclophyllidea</taxon>
        <taxon>Mesocestoididae</taxon>
        <taxon>Mesocestoides</taxon>
    </lineage>
</organism>
<evidence type="ECO:0000313" key="1">
    <source>
        <dbReference type="WBParaSite" id="MCU_009387-RA"/>
    </source>
</evidence>
<proteinExistence type="predicted"/>
<protein>
    <submittedName>
        <fullName evidence="1">Secreted protein</fullName>
    </submittedName>
</protein>
<reference evidence="1" key="1">
    <citation type="submission" date="2019-11" db="UniProtKB">
        <authorList>
            <consortium name="WormBaseParasite"/>
        </authorList>
    </citation>
    <scope>IDENTIFICATION</scope>
</reference>
<name>A0A5K3FLH3_MESCO</name>